<evidence type="ECO:0000256" key="1">
    <source>
        <dbReference type="ARBA" id="ARBA00004651"/>
    </source>
</evidence>
<keyword evidence="3 6" id="KW-0812">Transmembrane</keyword>
<dbReference type="InterPro" id="IPR019264">
    <property type="entry name" value="DUF2179"/>
</dbReference>
<evidence type="ECO:0000256" key="4">
    <source>
        <dbReference type="ARBA" id="ARBA00022989"/>
    </source>
</evidence>
<protein>
    <submittedName>
        <fullName evidence="8">Uncharacterized membrane-anchored protein YitT (DUF2179 family)</fullName>
    </submittedName>
</protein>
<dbReference type="CDD" id="cd16380">
    <property type="entry name" value="YitT_C"/>
    <property type="match status" value="1"/>
</dbReference>
<evidence type="ECO:0000256" key="5">
    <source>
        <dbReference type="ARBA" id="ARBA00023136"/>
    </source>
</evidence>
<evidence type="ECO:0000259" key="7">
    <source>
        <dbReference type="Pfam" id="PF10035"/>
    </source>
</evidence>
<keyword evidence="4 6" id="KW-1133">Transmembrane helix</keyword>
<reference evidence="8 9" key="1">
    <citation type="submission" date="2023-07" db="EMBL/GenBank/DDBJ databases">
        <title>Genomic Encyclopedia of Type Strains, Phase IV (KMG-IV): sequencing the most valuable type-strain genomes for metagenomic binning, comparative biology and taxonomic classification.</title>
        <authorList>
            <person name="Goeker M."/>
        </authorList>
    </citation>
    <scope>NUCLEOTIDE SEQUENCE [LARGE SCALE GENOMIC DNA]</scope>
    <source>
        <strain evidence="8 9">DSM 16784</strain>
    </source>
</reference>
<dbReference type="EMBL" id="JAUSUR010000003">
    <property type="protein sequence ID" value="MDQ0361052.1"/>
    <property type="molecule type" value="Genomic_DNA"/>
</dbReference>
<evidence type="ECO:0000256" key="6">
    <source>
        <dbReference type="SAM" id="Phobius"/>
    </source>
</evidence>
<dbReference type="PANTHER" id="PTHR33545:SF9">
    <property type="entry name" value="UPF0750 MEMBRANE PROTEIN YITE"/>
    <property type="match status" value="1"/>
</dbReference>
<dbReference type="PIRSF" id="PIRSF006483">
    <property type="entry name" value="Membrane_protein_YitT"/>
    <property type="match status" value="1"/>
</dbReference>
<name>A0ABU0E2C3_9FIRM</name>
<dbReference type="InterPro" id="IPR051461">
    <property type="entry name" value="UPF0750_membrane"/>
</dbReference>
<evidence type="ECO:0000313" key="8">
    <source>
        <dbReference type="EMBL" id="MDQ0361052.1"/>
    </source>
</evidence>
<keyword evidence="9" id="KW-1185">Reference proteome</keyword>
<evidence type="ECO:0000256" key="3">
    <source>
        <dbReference type="ARBA" id="ARBA00022692"/>
    </source>
</evidence>
<dbReference type="InterPro" id="IPR015867">
    <property type="entry name" value="N-reg_PII/ATP_PRibTrfase_C"/>
</dbReference>
<dbReference type="Proteomes" id="UP001230220">
    <property type="component" value="Unassembled WGS sequence"/>
</dbReference>
<dbReference type="InterPro" id="IPR003740">
    <property type="entry name" value="YitT"/>
</dbReference>
<organism evidence="8 9">
    <name type="scientific">Breznakia pachnodae</name>
    <dbReference type="NCBI Taxonomy" id="265178"/>
    <lineage>
        <taxon>Bacteria</taxon>
        <taxon>Bacillati</taxon>
        <taxon>Bacillota</taxon>
        <taxon>Erysipelotrichia</taxon>
        <taxon>Erysipelotrichales</taxon>
        <taxon>Erysipelotrichaceae</taxon>
        <taxon>Breznakia</taxon>
    </lineage>
</organism>
<dbReference type="PANTHER" id="PTHR33545">
    <property type="entry name" value="UPF0750 MEMBRANE PROTEIN YITT-RELATED"/>
    <property type="match status" value="1"/>
</dbReference>
<gene>
    <name evidence="8" type="ORF">J2S15_001799</name>
</gene>
<accession>A0ABU0E2C3</accession>
<dbReference type="Gene3D" id="3.30.70.120">
    <property type="match status" value="1"/>
</dbReference>
<evidence type="ECO:0000256" key="2">
    <source>
        <dbReference type="ARBA" id="ARBA00022475"/>
    </source>
</evidence>
<dbReference type="Pfam" id="PF02588">
    <property type="entry name" value="YitT_membrane"/>
    <property type="match status" value="1"/>
</dbReference>
<feature type="domain" description="DUF2179" evidence="7">
    <location>
        <begin position="218"/>
        <end position="272"/>
    </location>
</feature>
<feature type="transmembrane region" description="Helical" evidence="6">
    <location>
        <begin position="150"/>
        <end position="177"/>
    </location>
</feature>
<feature type="transmembrane region" description="Helical" evidence="6">
    <location>
        <begin position="12"/>
        <end position="41"/>
    </location>
</feature>
<proteinExistence type="predicted"/>
<feature type="transmembrane region" description="Helical" evidence="6">
    <location>
        <begin position="107"/>
        <end position="138"/>
    </location>
</feature>
<dbReference type="RefSeq" id="WP_307407450.1">
    <property type="nucleotide sequence ID" value="NZ_JAUSUR010000003.1"/>
</dbReference>
<comment type="caution">
    <text evidence="8">The sequence shown here is derived from an EMBL/GenBank/DDBJ whole genome shotgun (WGS) entry which is preliminary data.</text>
</comment>
<comment type="subcellular location">
    <subcellularLocation>
        <location evidence="1">Cell membrane</location>
        <topology evidence="1">Multi-pass membrane protein</topology>
    </subcellularLocation>
</comment>
<sequence length="282" mass="30499">MKKKLINILWIIVGNFILAVGVSAFILPYGILSGGIAGFAVATESIFHIEKEFIINGFILTAFLLGVLILGKQFAAKTIVSSIAYPILLTIVKAHMPLIVVDEAIASFYGGAICGVGLGIVMRCGASTGGMDVILLILNKLFHLKVSSAVLLLDTCIAVLGFFTCGIASVLIGYIAIIATSFMVNKVLSFDSDGNKAVKIFSDKYEEINTRIHQEINRGTTIEQVHGGYTKESKMMIYCVVKSEQYMKLIQLIDEIDSSAFVITTNAVEAKGEGFDYVFSKT</sequence>
<evidence type="ECO:0000313" key="9">
    <source>
        <dbReference type="Proteomes" id="UP001230220"/>
    </source>
</evidence>
<feature type="transmembrane region" description="Helical" evidence="6">
    <location>
        <begin position="83"/>
        <end position="101"/>
    </location>
</feature>
<keyword evidence="5 6" id="KW-0472">Membrane</keyword>
<keyword evidence="2" id="KW-1003">Cell membrane</keyword>
<feature type="transmembrane region" description="Helical" evidence="6">
    <location>
        <begin position="53"/>
        <end position="71"/>
    </location>
</feature>
<dbReference type="Pfam" id="PF10035">
    <property type="entry name" value="DUF2179"/>
    <property type="match status" value="1"/>
</dbReference>